<evidence type="ECO:0000256" key="2">
    <source>
        <dbReference type="ARBA" id="ARBA00023125"/>
    </source>
</evidence>
<evidence type="ECO:0000313" key="7">
    <source>
        <dbReference type="Proteomes" id="UP000562395"/>
    </source>
</evidence>
<dbReference type="InterPro" id="IPR011991">
    <property type="entry name" value="ArsR-like_HTH"/>
</dbReference>
<keyword evidence="1" id="KW-0805">Transcription regulation</keyword>
<feature type="domain" description="IclR-ED" evidence="5">
    <location>
        <begin position="85"/>
        <end position="266"/>
    </location>
</feature>
<dbReference type="GO" id="GO:0045892">
    <property type="term" value="P:negative regulation of DNA-templated transcription"/>
    <property type="evidence" value="ECO:0007669"/>
    <property type="project" value="TreeGrafter"/>
</dbReference>
<dbReference type="AlphaFoldDB" id="A0A7W5ZZS1"/>
<keyword evidence="3" id="KW-0804">Transcription</keyword>
<dbReference type="CDD" id="cd00090">
    <property type="entry name" value="HTH_ARSR"/>
    <property type="match status" value="1"/>
</dbReference>
<dbReference type="PROSITE" id="PS51077">
    <property type="entry name" value="HTH_ICLR"/>
    <property type="match status" value="1"/>
</dbReference>
<dbReference type="EMBL" id="JACICY010000010">
    <property type="protein sequence ID" value="MBB3862179.1"/>
    <property type="molecule type" value="Genomic_DNA"/>
</dbReference>
<accession>A0A7W5ZZS1</accession>
<dbReference type="Gene3D" id="1.10.10.10">
    <property type="entry name" value="Winged helix-like DNA-binding domain superfamily/Winged helix DNA-binding domain"/>
    <property type="match status" value="1"/>
</dbReference>
<dbReference type="GO" id="GO:0003677">
    <property type="term" value="F:DNA binding"/>
    <property type="evidence" value="ECO:0007669"/>
    <property type="project" value="UniProtKB-KW"/>
</dbReference>
<dbReference type="PROSITE" id="PS51078">
    <property type="entry name" value="ICLR_ED"/>
    <property type="match status" value="1"/>
</dbReference>
<dbReference type="Pfam" id="PF01614">
    <property type="entry name" value="IclR_C"/>
    <property type="match status" value="1"/>
</dbReference>
<proteinExistence type="predicted"/>
<dbReference type="InterPro" id="IPR005471">
    <property type="entry name" value="Tscrpt_reg_IclR_N"/>
</dbReference>
<dbReference type="InterPro" id="IPR050707">
    <property type="entry name" value="HTH_MetabolicPath_Reg"/>
</dbReference>
<reference evidence="6 7" key="1">
    <citation type="submission" date="2020-08" db="EMBL/GenBank/DDBJ databases">
        <title>Genomic Encyclopedia of Type Strains, Phase IV (KMG-IV): sequencing the most valuable type-strain genomes for metagenomic binning, comparative biology and taxonomic classification.</title>
        <authorList>
            <person name="Goeker M."/>
        </authorList>
    </citation>
    <scope>NUCLEOTIDE SEQUENCE [LARGE SCALE GENOMIC DNA]</scope>
    <source>
        <strain evidence="6 7">DSM 14552</strain>
    </source>
</reference>
<organism evidence="6 7">
    <name type="scientific">Novosphingobium hassiacum</name>
    <dbReference type="NCBI Taxonomy" id="173676"/>
    <lineage>
        <taxon>Bacteria</taxon>
        <taxon>Pseudomonadati</taxon>
        <taxon>Pseudomonadota</taxon>
        <taxon>Alphaproteobacteria</taxon>
        <taxon>Sphingomonadales</taxon>
        <taxon>Sphingomonadaceae</taxon>
        <taxon>Novosphingobium</taxon>
    </lineage>
</organism>
<dbReference type="InterPro" id="IPR014757">
    <property type="entry name" value="Tscrpt_reg_IclR_C"/>
</dbReference>
<evidence type="ECO:0000256" key="1">
    <source>
        <dbReference type="ARBA" id="ARBA00023015"/>
    </source>
</evidence>
<dbReference type="PANTHER" id="PTHR30136:SF24">
    <property type="entry name" value="HTH-TYPE TRANSCRIPTIONAL REPRESSOR ALLR"/>
    <property type="match status" value="1"/>
</dbReference>
<feature type="domain" description="HTH iclR-type" evidence="4">
    <location>
        <begin position="22"/>
        <end position="84"/>
    </location>
</feature>
<name>A0A7W5ZZS1_9SPHN</name>
<evidence type="ECO:0000313" key="6">
    <source>
        <dbReference type="EMBL" id="MBB3862179.1"/>
    </source>
</evidence>
<dbReference type="SUPFAM" id="SSF46785">
    <property type="entry name" value="Winged helix' DNA-binding domain"/>
    <property type="match status" value="1"/>
</dbReference>
<gene>
    <name evidence="6" type="ORF">GGQ88_003477</name>
</gene>
<evidence type="ECO:0000259" key="4">
    <source>
        <dbReference type="PROSITE" id="PS51077"/>
    </source>
</evidence>
<protein>
    <submittedName>
        <fullName evidence="6">DNA-binding IclR family transcriptional regulator</fullName>
    </submittedName>
</protein>
<dbReference type="RefSeq" id="WP_183614669.1">
    <property type="nucleotide sequence ID" value="NZ_JACICY010000010.1"/>
</dbReference>
<dbReference type="SMART" id="SM00346">
    <property type="entry name" value="HTH_ICLR"/>
    <property type="match status" value="1"/>
</dbReference>
<sequence>MGSVPELRTVEPELADTSATKLNTVGQALALLRFLADATMPMGVNAISRQLNFAPSSCFRILKQLADAGYAQFDNRTKCYSLGSAAVLLARRSLDPSNTFSLLLPSLTDFVSRTQASVGFWRRIDRDRIVLAGFVESPNPMRIHMSIGQRLPLYIGAVGRAFAAALGLSDDQIRYELAQLRWQIPPDTDEYCRQVQCCRQTGYAVDEGNFAPGVTTVATVLTDTMGGLSYGLSAIRIAGQIGRSEISSIGDALVDLREELGSTWLAQR</sequence>
<keyword evidence="2 6" id="KW-0238">DNA-binding</keyword>
<dbReference type="SUPFAM" id="SSF55781">
    <property type="entry name" value="GAF domain-like"/>
    <property type="match status" value="1"/>
</dbReference>
<evidence type="ECO:0000259" key="5">
    <source>
        <dbReference type="PROSITE" id="PS51078"/>
    </source>
</evidence>
<keyword evidence="7" id="KW-1185">Reference proteome</keyword>
<dbReference type="Proteomes" id="UP000562395">
    <property type="component" value="Unassembled WGS sequence"/>
</dbReference>
<dbReference type="PANTHER" id="PTHR30136">
    <property type="entry name" value="HELIX-TURN-HELIX TRANSCRIPTIONAL REGULATOR, ICLR FAMILY"/>
    <property type="match status" value="1"/>
</dbReference>
<dbReference type="Pfam" id="PF09339">
    <property type="entry name" value="HTH_IclR"/>
    <property type="match status" value="1"/>
</dbReference>
<dbReference type="InterPro" id="IPR036388">
    <property type="entry name" value="WH-like_DNA-bd_sf"/>
</dbReference>
<comment type="caution">
    <text evidence="6">The sequence shown here is derived from an EMBL/GenBank/DDBJ whole genome shotgun (WGS) entry which is preliminary data.</text>
</comment>
<dbReference type="GO" id="GO:0003700">
    <property type="term" value="F:DNA-binding transcription factor activity"/>
    <property type="evidence" value="ECO:0007669"/>
    <property type="project" value="TreeGrafter"/>
</dbReference>
<dbReference type="InterPro" id="IPR036390">
    <property type="entry name" value="WH_DNA-bd_sf"/>
</dbReference>
<dbReference type="Gene3D" id="3.30.450.40">
    <property type="match status" value="1"/>
</dbReference>
<evidence type="ECO:0000256" key="3">
    <source>
        <dbReference type="ARBA" id="ARBA00023163"/>
    </source>
</evidence>
<dbReference type="InterPro" id="IPR029016">
    <property type="entry name" value="GAF-like_dom_sf"/>
</dbReference>